<gene>
    <name evidence="1" type="ORF">OB960_15550</name>
</gene>
<dbReference type="Proteomes" id="UP001321018">
    <property type="component" value="Unassembled WGS sequence"/>
</dbReference>
<comment type="caution">
    <text evidence="1">The sequence shown here is derived from an EMBL/GenBank/DDBJ whole genome shotgun (WGS) entry which is preliminary data.</text>
</comment>
<protein>
    <submittedName>
        <fullName evidence="1">Uncharacterized protein</fullName>
    </submittedName>
</protein>
<evidence type="ECO:0000313" key="2">
    <source>
        <dbReference type="Proteomes" id="UP001321018"/>
    </source>
</evidence>
<dbReference type="RefSeq" id="WP_338004620.1">
    <property type="nucleotide sequence ID" value="NZ_JAOPKA010000010.1"/>
</dbReference>
<dbReference type="AlphaFoldDB" id="A0AAP3E3B2"/>
<reference evidence="1" key="1">
    <citation type="submission" date="2022-09" db="EMBL/GenBank/DDBJ databases">
        <title>Enrichment on poylsaccharides allowed isolation of novel metabolic and taxonomic groups of Haloarchaea.</title>
        <authorList>
            <person name="Sorokin D.Y."/>
            <person name="Elcheninov A.G."/>
            <person name="Khizhniak T.V."/>
            <person name="Kolganova T.V."/>
            <person name="Kublanov I.V."/>
        </authorList>
    </citation>
    <scope>NUCLEOTIDE SEQUENCE</scope>
    <source>
        <strain evidence="1">AArc-xg1-1</strain>
    </source>
</reference>
<dbReference type="EMBL" id="JAOPKA010000010">
    <property type="protein sequence ID" value="MCU4742804.1"/>
    <property type="molecule type" value="Genomic_DNA"/>
</dbReference>
<proteinExistence type="predicted"/>
<name>A0AAP3E3B2_9EURY</name>
<sequence>MHESCASDWESFAEKLSRLSKIGGHQTLIEYPKNHGPDELLKPDNQ</sequence>
<evidence type="ECO:0000313" key="1">
    <source>
        <dbReference type="EMBL" id="MCU4742804.1"/>
    </source>
</evidence>
<accession>A0AAP3E3B2</accession>
<organism evidence="1 2">
    <name type="scientific">Natronoglomus mannanivorans</name>
    <dbReference type="NCBI Taxonomy" id="2979990"/>
    <lineage>
        <taxon>Archaea</taxon>
        <taxon>Methanobacteriati</taxon>
        <taxon>Methanobacteriota</taxon>
        <taxon>Stenosarchaea group</taxon>
        <taxon>Halobacteria</taxon>
        <taxon>Halobacteriales</taxon>
        <taxon>Natrialbaceae</taxon>
        <taxon>Natronoglomus</taxon>
    </lineage>
</organism>